<evidence type="ECO:0000256" key="1">
    <source>
        <dbReference type="SAM" id="MobiDB-lite"/>
    </source>
</evidence>
<dbReference type="EMBL" id="JAUGQQ010000004">
    <property type="protein sequence ID" value="MDN3724454.1"/>
    <property type="molecule type" value="Genomic_DNA"/>
</dbReference>
<feature type="compositionally biased region" description="Basic and acidic residues" evidence="1">
    <location>
        <begin position="49"/>
        <end position="58"/>
    </location>
</feature>
<dbReference type="Proteomes" id="UP001244787">
    <property type="component" value="Unassembled WGS sequence"/>
</dbReference>
<evidence type="ECO:0000313" key="3">
    <source>
        <dbReference type="Proteomes" id="UP001244787"/>
    </source>
</evidence>
<accession>A0ABT8DI48</accession>
<sequence>MKNSENNPKFKPQQAPNKGKKTEEEEIDEQLEQTFPASDPPSYSQPGNDLDKKKEKES</sequence>
<keyword evidence="3" id="KW-1185">Reference proteome</keyword>
<proteinExistence type="predicted"/>
<reference evidence="2 3" key="1">
    <citation type="submission" date="2023-06" db="EMBL/GenBank/DDBJ databases">
        <authorList>
            <person name="Ye Y.-Q."/>
            <person name="Du Z.-J."/>
        </authorList>
    </citation>
    <scope>NUCLEOTIDE SEQUENCE [LARGE SCALE GENOMIC DNA]</scope>
    <source>
        <strain evidence="2 3">SDUM287046</strain>
    </source>
</reference>
<protein>
    <recommendedName>
        <fullName evidence="4">3-methyladenine DNA glycosylase</fullName>
    </recommendedName>
</protein>
<organism evidence="2 3">
    <name type="scientific">Aequorivita aurantiaca</name>
    <dbReference type="NCBI Taxonomy" id="3053356"/>
    <lineage>
        <taxon>Bacteria</taxon>
        <taxon>Pseudomonadati</taxon>
        <taxon>Bacteroidota</taxon>
        <taxon>Flavobacteriia</taxon>
        <taxon>Flavobacteriales</taxon>
        <taxon>Flavobacteriaceae</taxon>
        <taxon>Aequorivita</taxon>
    </lineage>
</organism>
<evidence type="ECO:0000313" key="2">
    <source>
        <dbReference type="EMBL" id="MDN3724454.1"/>
    </source>
</evidence>
<feature type="region of interest" description="Disordered" evidence="1">
    <location>
        <begin position="1"/>
        <end position="58"/>
    </location>
</feature>
<dbReference type="RefSeq" id="WP_290254540.1">
    <property type="nucleotide sequence ID" value="NZ_JAUGQQ010000004.1"/>
</dbReference>
<comment type="caution">
    <text evidence="2">The sequence shown here is derived from an EMBL/GenBank/DDBJ whole genome shotgun (WGS) entry which is preliminary data.</text>
</comment>
<evidence type="ECO:0008006" key="4">
    <source>
        <dbReference type="Google" id="ProtNLM"/>
    </source>
</evidence>
<name>A0ABT8DI48_9FLAO</name>
<feature type="compositionally biased region" description="Polar residues" evidence="1">
    <location>
        <begin position="33"/>
        <end position="47"/>
    </location>
</feature>
<gene>
    <name evidence="2" type="ORF">QRD02_08665</name>
</gene>